<evidence type="ECO:0000259" key="1">
    <source>
        <dbReference type="Pfam" id="PF00646"/>
    </source>
</evidence>
<dbReference type="PANTHER" id="PTHR31900">
    <property type="entry name" value="F-BOX/RNI SUPERFAMILY PROTEIN-RELATED"/>
    <property type="match status" value="1"/>
</dbReference>
<dbReference type="PANTHER" id="PTHR31900:SF34">
    <property type="entry name" value="EMB|CAB62440.1-RELATED"/>
    <property type="match status" value="1"/>
</dbReference>
<dbReference type="InterPro" id="IPR036047">
    <property type="entry name" value="F-box-like_dom_sf"/>
</dbReference>
<proteinExistence type="predicted"/>
<dbReference type="InterPro" id="IPR053781">
    <property type="entry name" value="F-box_AtFBL13-like"/>
</dbReference>
<accession>A0A4D6MP12</accession>
<dbReference type="Proteomes" id="UP000501690">
    <property type="component" value="Linkage Group LG8"/>
</dbReference>
<dbReference type="SUPFAM" id="SSF81383">
    <property type="entry name" value="F-box domain"/>
    <property type="match status" value="1"/>
</dbReference>
<name>A0A4D6MP12_VIGUN</name>
<dbReference type="InterPro" id="IPR001810">
    <property type="entry name" value="F-box_dom"/>
</dbReference>
<dbReference type="SUPFAM" id="SSF52047">
    <property type="entry name" value="RNI-like"/>
    <property type="match status" value="1"/>
</dbReference>
<feature type="domain" description="F-box/LRR-repeat protein 15/At3g58940/PEG3-like LRR" evidence="2">
    <location>
        <begin position="100"/>
        <end position="191"/>
    </location>
</feature>
<sequence>MAKKETRTTEEDRISDMSDDVLCHILSFLTTKEAIVTSLLSKRWTLLWCMLPSLHVHCSKPIIQHHAHVQTFLALHRAPKIKTFHLQCHSHEVCCSHHTEEWVSEVVAKKVENLNISLCNSHESMLSLPTLFTCSTLVTLNINGPFYLSIPSSVHLPNLKTMELRVNSCIPHSNFCKLVSESAALELFYMGPMLLGNCFQEVKAVHKCGRVEVFYSNWVCDLFIESERDYDFNISDVMALRTWPNIVRVKAYVTVHFDDIDFVENILEGLRNVEFLYMKYFRLWLKPSLHLLPFNNLVELRLLLNREDSMFDDFPRKCPKLKVLEFNIMDSPLDISERYRYHVHHGVRERDLSIVHYLPLMSP</sequence>
<evidence type="ECO:0000313" key="3">
    <source>
        <dbReference type="EMBL" id="QCE02758.1"/>
    </source>
</evidence>
<evidence type="ECO:0000259" key="2">
    <source>
        <dbReference type="Pfam" id="PF24758"/>
    </source>
</evidence>
<feature type="domain" description="F-box" evidence="1">
    <location>
        <begin position="14"/>
        <end position="52"/>
    </location>
</feature>
<evidence type="ECO:0000313" key="4">
    <source>
        <dbReference type="Proteomes" id="UP000501690"/>
    </source>
</evidence>
<dbReference type="CDD" id="cd22160">
    <property type="entry name" value="F-box_AtFBL13-like"/>
    <property type="match status" value="1"/>
</dbReference>
<dbReference type="Pfam" id="PF24758">
    <property type="entry name" value="LRR_At5g56370"/>
    <property type="match status" value="1"/>
</dbReference>
<dbReference type="InterPro" id="IPR055411">
    <property type="entry name" value="LRR_FXL15/At3g58940/PEG3-like"/>
</dbReference>
<keyword evidence="4" id="KW-1185">Reference proteome</keyword>
<reference evidence="3 4" key="1">
    <citation type="submission" date="2019-04" db="EMBL/GenBank/DDBJ databases">
        <title>An improved genome assembly and genetic linkage map for asparagus bean, Vigna unguiculata ssp. sesquipedialis.</title>
        <authorList>
            <person name="Xia Q."/>
            <person name="Zhang R."/>
            <person name="Dong Y."/>
        </authorList>
    </citation>
    <scope>NUCLEOTIDE SEQUENCE [LARGE SCALE GENOMIC DNA]</scope>
    <source>
        <tissue evidence="3">Leaf</tissue>
    </source>
</reference>
<organism evidence="3 4">
    <name type="scientific">Vigna unguiculata</name>
    <name type="common">Cowpea</name>
    <dbReference type="NCBI Taxonomy" id="3917"/>
    <lineage>
        <taxon>Eukaryota</taxon>
        <taxon>Viridiplantae</taxon>
        <taxon>Streptophyta</taxon>
        <taxon>Embryophyta</taxon>
        <taxon>Tracheophyta</taxon>
        <taxon>Spermatophyta</taxon>
        <taxon>Magnoliopsida</taxon>
        <taxon>eudicotyledons</taxon>
        <taxon>Gunneridae</taxon>
        <taxon>Pentapetalae</taxon>
        <taxon>rosids</taxon>
        <taxon>fabids</taxon>
        <taxon>Fabales</taxon>
        <taxon>Fabaceae</taxon>
        <taxon>Papilionoideae</taxon>
        <taxon>50 kb inversion clade</taxon>
        <taxon>NPAAA clade</taxon>
        <taxon>indigoferoid/millettioid clade</taxon>
        <taxon>Phaseoleae</taxon>
        <taxon>Vigna</taxon>
    </lineage>
</organism>
<dbReference type="AlphaFoldDB" id="A0A4D6MP12"/>
<dbReference type="InterPro" id="IPR050232">
    <property type="entry name" value="FBL13/AtMIF1-like"/>
</dbReference>
<dbReference type="Pfam" id="PF00646">
    <property type="entry name" value="F-box"/>
    <property type="match status" value="1"/>
</dbReference>
<dbReference type="EMBL" id="CP039352">
    <property type="protein sequence ID" value="QCE02758.1"/>
    <property type="molecule type" value="Genomic_DNA"/>
</dbReference>
<protein>
    <submittedName>
        <fullName evidence="3">Uncharacterized protein</fullName>
    </submittedName>
</protein>
<gene>
    <name evidence="3" type="ORF">DEO72_LG8g773</name>
</gene>
<dbReference type="Gramene" id="Vigun10g127300.1.v1.2">
    <property type="protein sequence ID" value="Vigun10g127300.1.v1.2.CDS.1"/>
    <property type="gene ID" value="Vigun10g127300.v1.2"/>
</dbReference>
<dbReference type="OrthoDB" id="1434696at2759"/>